<keyword evidence="4" id="KW-1185">Reference proteome</keyword>
<feature type="compositionally biased region" description="Low complexity" evidence="2">
    <location>
        <begin position="1231"/>
        <end position="1242"/>
    </location>
</feature>
<evidence type="ECO:0000313" key="4">
    <source>
        <dbReference type="Proteomes" id="UP000674143"/>
    </source>
</evidence>
<feature type="compositionally biased region" description="Polar residues" evidence="2">
    <location>
        <begin position="52"/>
        <end position="82"/>
    </location>
</feature>
<dbReference type="Proteomes" id="UP000674143">
    <property type="component" value="Unassembled WGS sequence"/>
</dbReference>
<feature type="compositionally biased region" description="Low complexity" evidence="2">
    <location>
        <begin position="1349"/>
        <end position="1360"/>
    </location>
</feature>
<dbReference type="SMR" id="A0A836GG50"/>
<feature type="region of interest" description="Disordered" evidence="2">
    <location>
        <begin position="1176"/>
        <end position="1246"/>
    </location>
</feature>
<feature type="region of interest" description="Disordered" evidence="2">
    <location>
        <begin position="1"/>
        <end position="85"/>
    </location>
</feature>
<keyword evidence="1" id="KW-0175">Coiled coil</keyword>
<feature type="region of interest" description="Disordered" evidence="2">
    <location>
        <begin position="99"/>
        <end position="124"/>
    </location>
</feature>
<dbReference type="KEGG" id="loi:92362942"/>
<feature type="compositionally biased region" description="Basic and acidic residues" evidence="2">
    <location>
        <begin position="487"/>
        <end position="506"/>
    </location>
</feature>
<feature type="coiled-coil region" evidence="1">
    <location>
        <begin position="1480"/>
        <end position="1567"/>
    </location>
</feature>
<organism evidence="3 4">
    <name type="scientific">Leishmania orientalis</name>
    <dbReference type="NCBI Taxonomy" id="2249476"/>
    <lineage>
        <taxon>Eukaryota</taxon>
        <taxon>Discoba</taxon>
        <taxon>Euglenozoa</taxon>
        <taxon>Kinetoplastea</taxon>
        <taxon>Metakinetoplastina</taxon>
        <taxon>Trypanosomatida</taxon>
        <taxon>Trypanosomatidae</taxon>
        <taxon>Leishmaniinae</taxon>
        <taxon>Leishmania</taxon>
    </lineage>
</organism>
<accession>A0A836GG50</accession>
<feature type="compositionally biased region" description="Basic and acidic residues" evidence="2">
    <location>
        <begin position="32"/>
        <end position="46"/>
    </location>
</feature>
<sequence length="1574" mass="169228">MNASMSQLEDYRLMEPSPSPPATERAPFSGSHARDSQARYDIHSDDLLWSADASQSSPTSPLQRKSAQRAQSHGENSANPASSEVGLASVLQSRARRTALHDLGTSQRRPGGADNAERTSSMSALASAAGPLSACSLNALPQSSYNKRLTGSLAAVPAPSFTWEEGDDAGHVSVVSDVQAGAEEEEQRRLTQPAGPRWPSAVCQHRNRVSGGSGRGSSMSHQRRSSVLGPDPRDCIDMYDGDVVEEGACVTPLPYDRQQQVPPALDDDLAALVNAGTVDRCRSDSRGQVDLVSKGSAGGVAKEAVDTCDRIESARGAPQDSDVNASYEFEQVYFYYPATSPERVSSHESGDGTASVLRRAETPRRSVSGSSSMPRWVLSVAEETPFTPFALSATGVATTPSPFLHVGPAARATATIVSATTEERLKRGDAGMRDGAQQQQMMVPVQRQTVHELVVAVLSSSPCTSLASGTNAPVPAAAPTPMANAADEAKDAPEGHTEEPLPHRPPDCEEEALVEEERLCQRVHDTRVRLAFVDQLLARFGIVVAARQAELEKLREKQAVVAQQAESFKSRAAISIREVRRLRERQHGQDEVRLLCNMLADKENRLRVAQSQLVSLQSMWKQLQLLHSATAATTEGSADEGANHVPSPRAAGAKDSGSVPCLSMPTAHQGAADEAQATDSAEDPQEKEKTPPSPISSVASLETCEVLSDFLEELLSEVDELAKVCIQLPSAPSVATLSSCNRTGRPAAKHRSGAADQRPQRSQTPPPLPSYTALNRRRNDGCNGFFSFFGGATEAHLDSKPLSTFLAGLDRLARTAWEREEELQLRVRELATEEEEEYLKARLSLEYGVKLQQPQTPRRLSGSIDNSVCAGEKMNALSSLSPAALSSERGEERLCSGGANGAPVIKSPISFLASPSDAITASTDHATHLLSLSSPEHGRRSRYSNAGHHMPSGTASSPLSASSSLLHHRATPAPLLLPTLVYAYPRVAVVSQKLDAEQQQIQADYAAAIEAERQSRRHLSSRLRDTYRQYVAPTLRRTIDALRREQTSLARQFAELGVKAVLIQWEEVEEVEVDDTMLLRAMDSATAAAQKAFSRNQRRGLTKGRSLSRANAKVCECVEREDSYGDAVSSLRTSLARSENGGLRKGAAATPPPYRVYQRTLRVTCAAACERGSTEGEGETEIRVSSQPPSARDTCDAGRDPRQSTTRRRRSSARPSAAPDYLSARSTCKLPSSASHPSATPAKRTPATCSAGLLTATSSKACAALQLCTHPPAKALLPGCTDARNAEDETEGCAAAAVASITTASAGGTASLRRAPVSTTVTPIATSSARRSGGTPRVSCATLASATTRTSTAAGSGRSSKGYTSAAMPRSPRQSCECTAASSCSATSQQHRCSRLGYRAVAAHADRFAAPCSSPQNPVVEDVRELVVEADSAYAASTRVSMATPTAANLWSPFAHTQKALSDGAVRVVVTFTGEEARRRQAAQARQEAYQREFWELREELARIDEDIFQLRTRWKELQRTKQRAEAEHRAKLVEAEAKVRKCRAFYKSLRRENMEWQAIHGELEQAVLGKEDR</sequence>
<dbReference type="GeneID" id="92362942"/>
<gene>
    <name evidence="3" type="ORF">LSCM4_07104</name>
</gene>
<feature type="region of interest" description="Disordered" evidence="2">
    <location>
        <begin position="466"/>
        <end position="506"/>
    </location>
</feature>
<protein>
    <submittedName>
        <fullName evidence="3">Uncharacterized protein</fullName>
    </submittedName>
</protein>
<feature type="region of interest" description="Disordered" evidence="2">
    <location>
        <begin position="930"/>
        <end position="963"/>
    </location>
</feature>
<feature type="region of interest" description="Disordered" evidence="2">
    <location>
        <begin position="736"/>
        <end position="772"/>
    </location>
</feature>
<feature type="compositionally biased region" description="Basic and acidic residues" evidence="2">
    <location>
        <begin position="1193"/>
        <end position="1202"/>
    </location>
</feature>
<evidence type="ECO:0000313" key="3">
    <source>
        <dbReference type="EMBL" id="KAG5481392.1"/>
    </source>
</evidence>
<reference evidence="4" key="1">
    <citation type="journal article" date="2021" name="Microbiol. Resour. Announc.">
        <title>LGAAP: Leishmaniinae Genome Assembly and Annotation Pipeline.</title>
        <authorList>
            <person name="Almutairi H."/>
            <person name="Urbaniak M.D."/>
            <person name="Bates M.D."/>
            <person name="Jariyapan N."/>
            <person name="Kwakye-Nuako G."/>
            <person name="Thomaz-Soccol V."/>
            <person name="Al-Salem W.S."/>
            <person name="Dillon R.J."/>
            <person name="Bates P.A."/>
            <person name="Gatherer D."/>
        </authorList>
    </citation>
    <scope>NUCLEOTIDE SEQUENCE [LARGE SCALE GENOMIC DNA]</scope>
</reference>
<feature type="region of interest" description="Disordered" evidence="2">
    <location>
        <begin position="632"/>
        <end position="697"/>
    </location>
</feature>
<feature type="region of interest" description="Disordered" evidence="2">
    <location>
        <begin position="1349"/>
        <end position="1371"/>
    </location>
</feature>
<dbReference type="RefSeq" id="XP_067064071.1">
    <property type="nucleotide sequence ID" value="XM_067209008.1"/>
</dbReference>
<feature type="region of interest" description="Disordered" evidence="2">
    <location>
        <begin position="341"/>
        <end position="371"/>
    </location>
</feature>
<name>A0A836GG50_9TRYP</name>
<feature type="region of interest" description="Disordered" evidence="2">
    <location>
        <begin position="180"/>
        <end position="233"/>
    </location>
</feature>
<reference evidence="4" key="2">
    <citation type="journal article" date="2021" name="Sci. Data">
        <title>Chromosome-scale genome sequencing, assembly and annotation of six genomes from subfamily Leishmaniinae.</title>
        <authorList>
            <person name="Almutairi H."/>
            <person name="Urbaniak M.D."/>
            <person name="Bates M.D."/>
            <person name="Jariyapan N."/>
            <person name="Kwakye-Nuako G."/>
            <person name="Thomaz Soccol V."/>
            <person name="Al-Salem W.S."/>
            <person name="Dillon R.J."/>
            <person name="Bates P.A."/>
            <person name="Gatherer D."/>
        </authorList>
    </citation>
    <scope>NUCLEOTIDE SEQUENCE [LARGE SCALE GENOMIC DNA]</scope>
</reference>
<dbReference type="EMBL" id="JAFHLR010000018">
    <property type="protein sequence ID" value="KAG5481392.1"/>
    <property type="molecule type" value="Genomic_DNA"/>
</dbReference>
<feature type="compositionally biased region" description="Low complexity" evidence="2">
    <location>
        <begin position="472"/>
        <end position="486"/>
    </location>
</feature>
<evidence type="ECO:0000256" key="2">
    <source>
        <dbReference type="SAM" id="MobiDB-lite"/>
    </source>
</evidence>
<proteinExistence type="predicted"/>
<comment type="caution">
    <text evidence="3">The sequence shown here is derived from an EMBL/GenBank/DDBJ whole genome shotgun (WGS) entry which is preliminary data.</text>
</comment>
<evidence type="ECO:0000256" key="1">
    <source>
        <dbReference type="SAM" id="Coils"/>
    </source>
</evidence>